<reference evidence="2 3" key="1">
    <citation type="submission" date="2023-01" db="EMBL/GenBank/DDBJ databases">
        <title>Analysis of 21 Apiospora genomes using comparative genomics revels a genus with tremendous synthesis potential of carbohydrate active enzymes and secondary metabolites.</title>
        <authorList>
            <person name="Sorensen T."/>
        </authorList>
    </citation>
    <scope>NUCLEOTIDE SEQUENCE [LARGE SCALE GENOMIC DNA]</scope>
    <source>
        <strain evidence="2 3">CBS 114990</strain>
    </source>
</reference>
<organism evidence="2 3">
    <name type="scientific">Apiospora hydei</name>
    <dbReference type="NCBI Taxonomy" id="1337664"/>
    <lineage>
        <taxon>Eukaryota</taxon>
        <taxon>Fungi</taxon>
        <taxon>Dikarya</taxon>
        <taxon>Ascomycota</taxon>
        <taxon>Pezizomycotina</taxon>
        <taxon>Sordariomycetes</taxon>
        <taxon>Xylariomycetidae</taxon>
        <taxon>Amphisphaeriales</taxon>
        <taxon>Apiosporaceae</taxon>
        <taxon>Apiospora</taxon>
    </lineage>
</organism>
<keyword evidence="1" id="KW-1133">Transmembrane helix</keyword>
<dbReference type="GeneID" id="92049921"/>
<feature type="transmembrane region" description="Helical" evidence="1">
    <location>
        <begin position="134"/>
        <end position="158"/>
    </location>
</feature>
<gene>
    <name evidence="2" type="ORF">PG997_012547</name>
</gene>
<evidence type="ECO:0008006" key="4">
    <source>
        <dbReference type="Google" id="ProtNLM"/>
    </source>
</evidence>
<accession>A0ABR1V3N7</accession>
<protein>
    <recommendedName>
        <fullName evidence="4">Transmembrane protein</fullName>
    </recommendedName>
</protein>
<dbReference type="RefSeq" id="XP_066662553.1">
    <property type="nucleotide sequence ID" value="XM_066816861.1"/>
</dbReference>
<evidence type="ECO:0000313" key="2">
    <source>
        <dbReference type="EMBL" id="KAK8065800.1"/>
    </source>
</evidence>
<name>A0ABR1V3N7_9PEZI</name>
<sequence length="172" mass="20160">MDDDHNNDATVDWTDQVARFPTRTTNTEKVQDWLYDFLKRRTFNDREIEAFVLRVWLDGEDIHTLSKDELDESFPRSLFDYGLEASPYRFDQMHRDLLTDVIRARKQRGFAFIKSSIGSRILDMPVVAWCRSRLYVIASCLGGMTCIVALLRALIWALRWVLGGLMDRFLFA</sequence>
<keyword evidence="1" id="KW-0812">Transmembrane</keyword>
<evidence type="ECO:0000313" key="3">
    <source>
        <dbReference type="Proteomes" id="UP001433268"/>
    </source>
</evidence>
<comment type="caution">
    <text evidence="2">The sequence shown here is derived from an EMBL/GenBank/DDBJ whole genome shotgun (WGS) entry which is preliminary data.</text>
</comment>
<proteinExistence type="predicted"/>
<dbReference type="EMBL" id="JAQQWN010000009">
    <property type="protein sequence ID" value="KAK8065800.1"/>
    <property type="molecule type" value="Genomic_DNA"/>
</dbReference>
<dbReference type="Proteomes" id="UP001433268">
    <property type="component" value="Unassembled WGS sequence"/>
</dbReference>
<keyword evidence="1" id="KW-0472">Membrane</keyword>
<evidence type="ECO:0000256" key="1">
    <source>
        <dbReference type="SAM" id="Phobius"/>
    </source>
</evidence>
<keyword evidence="3" id="KW-1185">Reference proteome</keyword>